<organism evidence="11 12">
    <name type="scientific">SAR86 cluster bacterium SAR86B</name>
    <dbReference type="NCBI Taxonomy" id="1123867"/>
    <lineage>
        <taxon>Bacteria</taxon>
        <taxon>Pseudomonadati</taxon>
        <taxon>Pseudomonadota</taxon>
        <taxon>Gammaproteobacteria</taxon>
        <taxon>SAR86 cluster</taxon>
    </lineage>
</organism>
<keyword evidence="6 10" id="KW-1133">Transmembrane helix</keyword>
<feature type="transmembrane region" description="Helical" evidence="10">
    <location>
        <begin position="91"/>
        <end position="110"/>
    </location>
</feature>
<dbReference type="AlphaFoldDB" id="J4WXY2"/>
<keyword evidence="2" id="KW-0813">Transport</keyword>
<evidence type="ECO:0000256" key="4">
    <source>
        <dbReference type="ARBA" id="ARBA00022475"/>
    </source>
</evidence>
<sequence>MTKKYLKEFKHLFNIGFPIFGSQLSYALMGTTDTIIAGRASASDLAGLAVGNAFSMTIFMFFSGVIFAVTPIVAQLYGAKKFHLIGEKLREVLWIAVFLGFLIALLYMNMGIILDKLPIDKSVTDISEKYLKAVALGFAFITIFTCLRCYSEGMTLTKPVFYIAVFGMILNIPLDLIFVYGWFGAPKLGGVGCGIATTIVSFIMMIAILIYIKLNKKYEITEPFSGFTPPSYETTKEVFKLGLPIGFGIFIELSMFSGAQIILGILGEDIVASHAIAINVASLFFMIPLAVGLAAATRVGNLIGENNHRQAKVASSSTIYLCILTALMNVILILTFRELIVSIYTTDEVIFSLAVYLLIFAAIFQLPDGIQMGALGSLRGFKDTFVPMILLFVSYWIFAMPIGYYLTMTGFSIPLGAAGMWYGMIIGLSIFAIMAVLRLRWIIKKSIERVEAIY</sequence>
<keyword evidence="4" id="KW-1003">Cell membrane</keyword>
<dbReference type="Proteomes" id="UP000010116">
    <property type="component" value="Unassembled WGS sequence"/>
</dbReference>
<evidence type="ECO:0000256" key="1">
    <source>
        <dbReference type="ARBA" id="ARBA00004429"/>
    </source>
</evidence>
<evidence type="ECO:0000256" key="5">
    <source>
        <dbReference type="ARBA" id="ARBA00022692"/>
    </source>
</evidence>
<reference evidence="11 12" key="1">
    <citation type="journal article" date="2012" name="ISME J.">
        <title>Genomic insights to SAR86, an abundant and uncultivated marine bacterial lineage.</title>
        <authorList>
            <person name="Dupont C.L."/>
            <person name="Rusch D.B."/>
            <person name="Yooseph S."/>
            <person name="Lombardo M.J."/>
            <person name="Richter R.A."/>
            <person name="Valas R."/>
            <person name="Novotny M."/>
            <person name="Yee-Greenbaum J."/>
            <person name="Selengut J.D."/>
            <person name="Haft D.H."/>
            <person name="Halpern A.L."/>
            <person name="Lasken R.S."/>
            <person name="Nealson K."/>
            <person name="Friedman R."/>
            <person name="Venter J.C."/>
        </authorList>
    </citation>
    <scope>NUCLEOTIDE SEQUENCE [LARGE SCALE GENOMIC DNA]</scope>
</reference>
<feature type="transmembrane region" description="Helical" evidence="10">
    <location>
        <begin position="12"/>
        <end position="29"/>
    </location>
</feature>
<keyword evidence="3" id="KW-0050">Antiport</keyword>
<keyword evidence="5 10" id="KW-0812">Transmembrane</keyword>
<dbReference type="GO" id="GO:0042910">
    <property type="term" value="F:xenobiotic transmembrane transporter activity"/>
    <property type="evidence" value="ECO:0007669"/>
    <property type="project" value="InterPro"/>
</dbReference>
<dbReference type="Pfam" id="PF01554">
    <property type="entry name" value="MatE"/>
    <property type="match status" value="2"/>
</dbReference>
<dbReference type="NCBIfam" id="TIGR00797">
    <property type="entry name" value="matE"/>
    <property type="match status" value="1"/>
</dbReference>
<dbReference type="GO" id="GO:0005886">
    <property type="term" value="C:plasma membrane"/>
    <property type="evidence" value="ECO:0007669"/>
    <property type="project" value="UniProtKB-SubCell"/>
</dbReference>
<keyword evidence="8 10" id="KW-0472">Membrane</keyword>
<feature type="transmembrane region" description="Helical" evidence="10">
    <location>
        <begin position="189"/>
        <end position="212"/>
    </location>
</feature>
<dbReference type="GO" id="GO:0015297">
    <property type="term" value="F:antiporter activity"/>
    <property type="evidence" value="ECO:0007669"/>
    <property type="project" value="UniProtKB-KW"/>
</dbReference>
<dbReference type="EMBL" id="JH611187">
    <property type="protein sequence ID" value="EJP72770.1"/>
    <property type="molecule type" value="Genomic_DNA"/>
</dbReference>
<feature type="transmembrane region" description="Helical" evidence="10">
    <location>
        <begin position="349"/>
        <end position="367"/>
    </location>
</feature>
<feature type="transmembrane region" description="Helical" evidence="10">
    <location>
        <begin position="272"/>
        <end position="296"/>
    </location>
</feature>
<evidence type="ECO:0000256" key="6">
    <source>
        <dbReference type="ARBA" id="ARBA00022989"/>
    </source>
</evidence>
<keyword evidence="7" id="KW-0406">Ion transport</keyword>
<feature type="transmembrane region" description="Helical" evidence="10">
    <location>
        <begin position="130"/>
        <end position="150"/>
    </location>
</feature>
<dbReference type="HOGENOM" id="CLU_012893_6_0_6"/>
<feature type="transmembrane region" description="Helical" evidence="10">
    <location>
        <begin position="241"/>
        <end position="266"/>
    </location>
</feature>
<protein>
    <recommendedName>
        <fullName evidence="9">Multidrug-efflux transporter</fullName>
    </recommendedName>
</protein>
<feature type="transmembrane region" description="Helical" evidence="10">
    <location>
        <begin position="317"/>
        <end position="337"/>
    </location>
</feature>
<dbReference type="InterPro" id="IPR048279">
    <property type="entry name" value="MdtK-like"/>
</dbReference>
<dbReference type="PANTHER" id="PTHR43298">
    <property type="entry name" value="MULTIDRUG RESISTANCE PROTEIN NORM-RELATED"/>
    <property type="match status" value="1"/>
</dbReference>
<evidence type="ECO:0000256" key="8">
    <source>
        <dbReference type="ARBA" id="ARBA00023136"/>
    </source>
</evidence>
<dbReference type="PANTHER" id="PTHR43298:SF2">
    <property type="entry name" value="FMN_FAD EXPORTER YEEO-RELATED"/>
    <property type="match status" value="1"/>
</dbReference>
<feature type="transmembrane region" description="Helical" evidence="10">
    <location>
        <begin position="162"/>
        <end position="183"/>
    </location>
</feature>
<proteinExistence type="predicted"/>
<dbReference type="GO" id="GO:0006811">
    <property type="term" value="P:monoatomic ion transport"/>
    <property type="evidence" value="ECO:0007669"/>
    <property type="project" value="UniProtKB-KW"/>
</dbReference>
<evidence type="ECO:0000256" key="2">
    <source>
        <dbReference type="ARBA" id="ARBA00022448"/>
    </source>
</evidence>
<feature type="transmembrane region" description="Helical" evidence="10">
    <location>
        <begin position="388"/>
        <end position="407"/>
    </location>
</feature>
<evidence type="ECO:0000313" key="11">
    <source>
        <dbReference type="EMBL" id="EJP72770.1"/>
    </source>
</evidence>
<evidence type="ECO:0000256" key="9">
    <source>
        <dbReference type="ARBA" id="ARBA00031636"/>
    </source>
</evidence>
<evidence type="ECO:0000256" key="3">
    <source>
        <dbReference type="ARBA" id="ARBA00022449"/>
    </source>
</evidence>
<comment type="subcellular location">
    <subcellularLocation>
        <location evidence="1">Cell inner membrane</location>
        <topology evidence="1">Multi-pass membrane protein</topology>
    </subcellularLocation>
</comment>
<feature type="transmembrane region" description="Helical" evidence="10">
    <location>
        <begin position="49"/>
        <end position="79"/>
    </location>
</feature>
<dbReference type="CDD" id="cd13131">
    <property type="entry name" value="MATE_NorM_like"/>
    <property type="match status" value="1"/>
</dbReference>
<evidence type="ECO:0000313" key="12">
    <source>
        <dbReference type="Proteomes" id="UP000010116"/>
    </source>
</evidence>
<evidence type="ECO:0000256" key="10">
    <source>
        <dbReference type="SAM" id="Phobius"/>
    </source>
</evidence>
<dbReference type="InterPro" id="IPR050222">
    <property type="entry name" value="MATE_MdtK"/>
</dbReference>
<feature type="transmembrane region" description="Helical" evidence="10">
    <location>
        <begin position="419"/>
        <end position="439"/>
    </location>
</feature>
<accession>J4WXY2</accession>
<dbReference type="PIRSF" id="PIRSF006603">
    <property type="entry name" value="DinF"/>
    <property type="match status" value="1"/>
</dbReference>
<gene>
    <name evidence="11" type="ORF">NT02SARS_1588</name>
</gene>
<name>J4WXY2_9GAMM</name>
<evidence type="ECO:0000256" key="7">
    <source>
        <dbReference type="ARBA" id="ARBA00023065"/>
    </source>
</evidence>
<dbReference type="InterPro" id="IPR002528">
    <property type="entry name" value="MATE_fam"/>
</dbReference>